<evidence type="ECO:0000313" key="1">
    <source>
        <dbReference type="EMBL" id="MDQ0375966.1"/>
    </source>
</evidence>
<keyword evidence="2" id="KW-1185">Reference proteome</keyword>
<dbReference type="Proteomes" id="UP001239626">
    <property type="component" value="Unassembled WGS sequence"/>
</dbReference>
<name>A0ABU0ELN8_9CELL</name>
<evidence type="ECO:0000313" key="2">
    <source>
        <dbReference type="Proteomes" id="UP001239626"/>
    </source>
</evidence>
<gene>
    <name evidence="1" type="ORF">J2X26_004309</name>
</gene>
<protein>
    <recommendedName>
        <fullName evidence="3">PTS EIIA type-2 domain-containing protein</fullName>
    </recommendedName>
</protein>
<organism evidence="1 2">
    <name type="scientific">Cellulomonas humilata</name>
    <dbReference type="NCBI Taxonomy" id="144055"/>
    <lineage>
        <taxon>Bacteria</taxon>
        <taxon>Bacillati</taxon>
        <taxon>Actinomycetota</taxon>
        <taxon>Actinomycetes</taxon>
        <taxon>Micrococcales</taxon>
        <taxon>Cellulomonadaceae</taxon>
        <taxon>Cellulomonas</taxon>
    </lineage>
</organism>
<proteinExistence type="predicted"/>
<sequence>MSDDKVQIGLGQEADNALKKLVDEGVFLNEGVGYKFGVAYALSQGTTPDSVDIVGNKTKFAATGLDPDGRLSVLVSIFLPDIDRPYWAAEKLADWGVRDLARRLAAHEDLAEIMEQAVR</sequence>
<accession>A0ABU0ELN8</accession>
<dbReference type="RefSeq" id="WP_307494755.1">
    <property type="nucleotide sequence ID" value="NZ_JAUSVB010000008.1"/>
</dbReference>
<reference evidence="1 2" key="1">
    <citation type="submission" date="2023-07" db="EMBL/GenBank/DDBJ databases">
        <title>Sorghum-associated microbial communities from plants grown in Nebraska, USA.</title>
        <authorList>
            <person name="Schachtman D."/>
        </authorList>
    </citation>
    <scope>NUCLEOTIDE SEQUENCE [LARGE SCALE GENOMIC DNA]</scope>
    <source>
        <strain evidence="1 2">BE332</strain>
    </source>
</reference>
<dbReference type="EMBL" id="JAUSVB010000008">
    <property type="protein sequence ID" value="MDQ0375966.1"/>
    <property type="molecule type" value="Genomic_DNA"/>
</dbReference>
<evidence type="ECO:0008006" key="3">
    <source>
        <dbReference type="Google" id="ProtNLM"/>
    </source>
</evidence>
<comment type="caution">
    <text evidence="1">The sequence shown here is derived from an EMBL/GenBank/DDBJ whole genome shotgun (WGS) entry which is preliminary data.</text>
</comment>